<dbReference type="PANTHER" id="PTHR10840:SF0">
    <property type="entry name" value="PROGRAMMED CELL DEATH PROTEIN 5"/>
    <property type="match status" value="1"/>
</dbReference>
<dbReference type="KEGG" id="goe:100897330"/>
<feature type="compositionally biased region" description="Basic and acidic residues" evidence="2">
    <location>
        <begin position="24"/>
        <end position="43"/>
    </location>
</feature>
<comment type="similarity">
    <text evidence="1">Belongs to the PDCD5 family.</text>
</comment>
<dbReference type="RefSeq" id="XP_003739922.1">
    <property type="nucleotide sequence ID" value="XM_003739874.2"/>
</dbReference>
<evidence type="ECO:0000256" key="1">
    <source>
        <dbReference type="ARBA" id="ARBA00010490"/>
    </source>
</evidence>
<dbReference type="CTD" id="39776"/>
<feature type="region of interest" description="Disordered" evidence="2">
    <location>
        <begin position="17"/>
        <end position="43"/>
    </location>
</feature>
<dbReference type="GeneID" id="100897330"/>
<evidence type="ECO:0000256" key="2">
    <source>
        <dbReference type="SAM" id="MobiDB-lite"/>
    </source>
</evidence>
<protein>
    <submittedName>
        <fullName evidence="4">Uncharacterized protein LOC100897330</fullName>
    </submittedName>
</protein>
<evidence type="ECO:0000313" key="4">
    <source>
        <dbReference type="RefSeq" id="XP_003739922.1"/>
    </source>
</evidence>
<feature type="region of interest" description="Disordered" evidence="2">
    <location>
        <begin position="109"/>
        <end position="132"/>
    </location>
</feature>
<dbReference type="AlphaFoldDB" id="A0AAJ6QQ15"/>
<name>A0AAJ6QQ15_9ACAR</name>
<dbReference type="Proteomes" id="UP000694867">
    <property type="component" value="Unplaced"/>
</dbReference>
<keyword evidence="3" id="KW-1185">Reference proteome</keyword>
<accession>A0AAJ6QQ15</accession>
<dbReference type="GO" id="GO:0003677">
    <property type="term" value="F:DNA binding"/>
    <property type="evidence" value="ECO:0007669"/>
    <property type="project" value="InterPro"/>
</dbReference>
<dbReference type="GO" id="GO:0005829">
    <property type="term" value="C:cytosol"/>
    <property type="evidence" value="ECO:0007669"/>
    <property type="project" value="TreeGrafter"/>
</dbReference>
<dbReference type="SUPFAM" id="SSF46950">
    <property type="entry name" value="Double-stranded DNA-binding domain"/>
    <property type="match status" value="1"/>
</dbReference>
<dbReference type="Pfam" id="PF01984">
    <property type="entry name" value="dsDNA_bind"/>
    <property type="match status" value="1"/>
</dbReference>
<reference evidence="4" key="1">
    <citation type="submission" date="2025-08" db="UniProtKB">
        <authorList>
            <consortium name="RefSeq"/>
        </authorList>
    </citation>
    <scope>IDENTIFICATION</scope>
</reference>
<gene>
    <name evidence="4" type="primary">LOC100897330</name>
</gene>
<dbReference type="InterPro" id="IPR036883">
    <property type="entry name" value="PDCD5-like_sf"/>
</dbReference>
<dbReference type="InterPro" id="IPR002836">
    <property type="entry name" value="PDCD5-like"/>
</dbReference>
<dbReference type="PANTHER" id="PTHR10840">
    <property type="entry name" value="PROGRAMMED CELL DEATH PROTEIN 5"/>
    <property type="match status" value="1"/>
</dbReference>
<proteinExistence type="inferred from homology"/>
<dbReference type="PIRSF" id="PIRSF015730">
    <property type="entry name" value="TFAR19"/>
    <property type="match status" value="1"/>
</dbReference>
<sequence length="132" mass="15012">MEDAELARIRAERMAQLQTANARDGGEDTSREEQAEEYRNRAEQMKNQALQQILTQEARARLAMIEMTKPELAELAIQSVLRMTGGGRSAVKISDEDLRGILERLSSSTQKKETKVTFNRRRAGLDSDDEDW</sequence>
<evidence type="ECO:0000313" key="3">
    <source>
        <dbReference type="Proteomes" id="UP000694867"/>
    </source>
</evidence>
<organism evidence="3 4">
    <name type="scientific">Galendromus occidentalis</name>
    <name type="common">western predatory mite</name>
    <dbReference type="NCBI Taxonomy" id="34638"/>
    <lineage>
        <taxon>Eukaryota</taxon>
        <taxon>Metazoa</taxon>
        <taxon>Ecdysozoa</taxon>
        <taxon>Arthropoda</taxon>
        <taxon>Chelicerata</taxon>
        <taxon>Arachnida</taxon>
        <taxon>Acari</taxon>
        <taxon>Parasitiformes</taxon>
        <taxon>Mesostigmata</taxon>
        <taxon>Gamasina</taxon>
        <taxon>Phytoseioidea</taxon>
        <taxon>Phytoseiidae</taxon>
        <taxon>Typhlodrominae</taxon>
        <taxon>Galendromus</taxon>
    </lineage>
</organism>
<dbReference type="Gene3D" id="1.10.8.140">
    <property type="entry name" value="PDCD5-like"/>
    <property type="match status" value="1"/>
</dbReference>